<evidence type="ECO:0000313" key="3">
    <source>
        <dbReference type="Proteomes" id="UP000180235"/>
    </source>
</evidence>
<sequence length="375" mass="40629">MDLSSVLHQARQGDPEAIATLLTQALASQGVTVQARMRQGCLEVALTAAKIPDQAFCLKVLRQGLVQLNIPKLQTVRAMGLRQGEPFPEWMEVFSLEPPPVTPVPSPSDSNYDPPPSRSNGHYSPALTRDPDLPTQLLAEELLRRYERGQRNFSGVQLNQAALIEAVLDGIILQEADLSRCILRRVRLTQAQLQGANLAGANLIEADLTDADMSGCNLSPTKLTGQAVQALVGASVPVSTNLKRAILVRVNLSQADLSRVNGEEARFDQARLHRTVLARFNGKRASFVGADLTQADVSWAILDGANLTQVDFGCANLKRCNLVGANLTGANFNGADLTEANFLRANLTAVDLRKATLNSTQMPDGSIKFDKRYAR</sequence>
<dbReference type="Gene3D" id="2.160.20.80">
    <property type="entry name" value="E3 ubiquitin-protein ligase SopA"/>
    <property type="match status" value="3"/>
</dbReference>
<evidence type="ECO:0000256" key="1">
    <source>
        <dbReference type="SAM" id="MobiDB-lite"/>
    </source>
</evidence>
<dbReference type="RefSeq" id="WP_084111685.1">
    <property type="nucleotide sequence ID" value="NZ_CP017675.1"/>
</dbReference>
<dbReference type="OrthoDB" id="422057at2"/>
<dbReference type="Proteomes" id="UP000180235">
    <property type="component" value="Chromosome"/>
</dbReference>
<name>A0A1J0AEI2_9CYAN</name>
<dbReference type="InterPro" id="IPR051082">
    <property type="entry name" value="Pentapeptide-BTB/POZ_domain"/>
</dbReference>
<evidence type="ECO:0000313" key="2">
    <source>
        <dbReference type="EMBL" id="APB34341.1"/>
    </source>
</evidence>
<protein>
    <submittedName>
        <fullName evidence="2">Pentapeptide repeat-containing protein</fullName>
    </submittedName>
</protein>
<dbReference type="STRING" id="1188229.GlitD10_2015"/>
<dbReference type="SUPFAM" id="SSF141571">
    <property type="entry name" value="Pentapeptide repeat-like"/>
    <property type="match status" value="2"/>
</dbReference>
<dbReference type="InterPro" id="IPR001646">
    <property type="entry name" value="5peptide_repeat"/>
</dbReference>
<dbReference type="EMBL" id="CP017675">
    <property type="protein sequence ID" value="APB34341.1"/>
    <property type="molecule type" value="Genomic_DNA"/>
</dbReference>
<proteinExistence type="predicted"/>
<dbReference type="PANTHER" id="PTHR14136">
    <property type="entry name" value="BTB_POZ DOMAIN-CONTAINING PROTEIN KCTD9"/>
    <property type="match status" value="1"/>
</dbReference>
<dbReference type="Pfam" id="PF00805">
    <property type="entry name" value="Pentapeptide"/>
    <property type="match status" value="3"/>
</dbReference>
<reference evidence="2 3" key="1">
    <citation type="submission" date="2016-10" db="EMBL/GenBank/DDBJ databases">
        <title>Description of Gloeomargarita lithophora gen. nov., sp. nov., a thylakoid-bearing basal-branching cyanobacterium with intracellular carbonates, and proposal for Gloeomargaritales ord. nov.</title>
        <authorList>
            <person name="Moreira D."/>
            <person name="Tavera R."/>
            <person name="Benzerara K."/>
            <person name="Skouri-Panet F."/>
            <person name="Couradeau E."/>
            <person name="Gerard E."/>
            <person name="Loussert C."/>
            <person name="Novelo E."/>
            <person name="Zivanovic Y."/>
            <person name="Lopez-Garcia P."/>
        </authorList>
    </citation>
    <scope>NUCLEOTIDE SEQUENCE [LARGE SCALE GENOMIC DNA]</scope>
    <source>
        <strain evidence="2 3">D10</strain>
    </source>
</reference>
<feature type="region of interest" description="Disordered" evidence="1">
    <location>
        <begin position="98"/>
        <end position="131"/>
    </location>
</feature>
<accession>A0A1J0AEI2</accession>
<dbReference type="PANTHER" id="PTHR14136:SF17">
    <property type="entry name" value="BTB_POZ DOMAIN-CONTAINING PROTEIN KCTD9"/>
    <property type="match status" value="1"/>
</dbReference>
<organism evidence="2 3">
    <name type="scientific">Gloeomargarita lithophora Alchichica-D10</name>
    <dbReference type="NCBI Taxonomy" id="1188229"/>
    <lineage>
        <taxon>Bacteria</taxon>
        <taxon>Bacillati</taxon>
        <taxon>Cyanobacteriota</taxon>
        <taxon>Cyanophyceae</taxon>
        <taxon>Gloeomargaritales</taxon>
        <taxon>Gloeomargaritaceae</taxon>
        <taxon>Gloeomargarita</taxon>
    </lineage>
</organism>
<dbReference type="AlphaFoldDB" id="A0A1J0AEI2"/>
<gene>
    <name evidence="2" type="ORF">GlitD10_2015</name>
</gene>
<keyword evidence="3" id="KW-1185">Reference proteome</keyword>
<dbReference type="KEGG" id="glt:GlitD10_2015"/>